<evidence type="ECO:0000313" key="15">
    <source>
        <dbReference type="Proteomes" id="UP000488956"/>
    </source>
</evidence>
<dbReference type="GO" id="GO:0006362">
    <property type="term" value="P:transcription elongation by RNA polymerase I"/>
    <property type="evidence" value="ECO:0007669"/>
    <property type="project" value="TreeGrafter"/>
</dbReference>
<organism evidence="12 14">
    <name type="scientific">Phytophthora fragariae</name>
    <dbReference type="NCBI Taxonomy" id="53985"/>
    <lineage>
        <taxon>Eukaryota</taxon>
        <taxon>Sar</taxon>
        <taxon>Stramenopiles</taxon>
        <taxon>Oomycota</taxon>
        <taxon>Peronosporomycetes</taxon>
        <taxon>Peronosporales</taxon>
        <taxon>Peronosporaceae</taxon>
        <taxon>Phytophthora</taxon>
    </lineage>
</organism>
<dbReference type="EMBL" id="QXFW01001536">
    <property type="protein sequence ID" value="KAE8989319.1"/>
    <property type="molecule type" value="Genomic_DNA"/>
</dbReference>
<feature type="compositionally biased region" description="Basic residues" evidence="10">
    <location>
        <begin position="213"/>
        <end position="223"/>
    </location>
</feature>
<keyword evidence="5" id="KW-0804">Transcription</keyword>
<evidence type="ECO:0000256" key="4">
    <source>
        <dbReference type="ARBA" id="ARBA00022553"/>
    </source>
</evidence>
<evidence type="ECO:0000313" key="13">
    <source>
        <dbReference type="EMBL" id="KAE9088804.1"/>
    </source>
</evidence>
<dbReference type="AlphaFoldDB" id="A0A6A3J1W4"/>
<evidence type="ECO:0000259" key="11">
    <source>
        <dbReference type="Pfam" id="PF17875"/>
    </source>
</evidence>
<dbReference type="EMBL" id="QXFX01001529">
    <property type="protein sequence ID" value="KAE9088804.1"/>
    <property type="molecule type" value="Genomic_DNA"/>
</dbReference>
<feature type="domain" description="RPA43 OB" evidence="11">
    <location>
        <begin position="83"/>
        <end position="126"/>
    </location>
</feature>
<evidence type="ECO:0000256" key="1">
    <source>
        <dbReference type="ARBA" id="ARBA00004604"/>
    </source>
</evidence>
<comment type="subcellular location">
    <subcellularLocation>
        <location evidence="1">Nucleus</location>
        <location evidence="1">Nucleolus</location>
    </subcellularLocation>
</comment>
<reference evidence="14 15" key="1">
    <citation type="submission" date="2018-09" db="EMBL/GenBank/DDBJ databases">
        <title>Genomic investigation of the strawberry pathogen Phytophthora fragariae indicates pathogenicity is determined by transcriptional variation in three key races.</title>
        <authorList>
            <person name="Adams T.M."/>
            <person name="Armitage A.D."/>
            <person name="Sobczyk M.K."/>
            <person name="Bates H.J."/>
            <person name="Dunwell J.M."/>
            <person name="Nellist C.F."/>
            <person name="Harrison R.J."/>
        </authorList>
    </citation>
    <scope>NUCLEOTIDE SEQUENCE [LARGE SCALE GENOMIC DNA]</scope>
    <source>
        <strain evidence="13 15">ONT-3</strain>
        <strain evidence="12 14">SCRP245</strain>
    </source>
</reference>
<feature type="compositionally biased region" description="Low complexity" evidence="10">
    <location>
        <begin position="282"/>
        <end position="293"/>
    </location>
</feature>
<evidence type="ECO:0000256" key="6">
    <source>
        <dbReference type="ARBA" id="ARBA00023242"/>
    </source>
</evidence>
<gene>
    <name evidence="13" type="ORF">PF010_g19244</name>
    <name evidence="12" type="ORF">PF011_g18820</name>
</gene>
<evidence type="ECO:0000256" key="2">
    <source>
        <dbReference type="ARBA" id="ARBA00005930"/>
    </source>
</evidence>
<dbReference type="Proteomes" id="UP000460718">
    <property type="component" value="Unassembled WGS sequence"/>
</dbReference>
<proteinExistence type="inferred from homology"/>
<dbReference type="Gene3D" id="3.30.1490.120">
    <property type="entry name" value="RNA polymerase Rpb7-like, N-terminal domain"/>
    <property type="match status" value="1"/>
</dbReference>
<sequence>MVSNAFVLCKVRHNVSLSPCHAMEPRVGIEQNLTEQLMRYSEPLQGVVLSFSDVQLAQPHGVIVNEMPYIHCKVLADALVFRPLEGMQLRGVVNKIGSNHVGMLFAGVFNGSVAESELPKGYVHNYAQDCWLGEDGSSISVEDEVDVKVLRVHVAGGMIAIEATMRFEGASIKKATSVKKVKKAVHLDLSADEPATESVEEMEVEEVKENKKEKKQKKEKKSKKAEAAPVTEPVKEVELPKKKEKKNKRAATLDLSAAEPVTEPAKVEVEKAKKKKEKKSKAAAPVTEPVQVEEQAKVKKTKKVKKATHLDLSAAESVAEVEQVKEKNEKKSKKRKHEKVAEEEVVAEEPAPVEEPEVKPKKHKLKDKDAKKKKSKKSKHD</sequence>
<evidence type="ECO:0000256" key="5">
    <source>
        <dbReference type="ARBA" id="ARBA00023163"/>
    </source>
</evidence>
<evidence type="ECO:0000256" key="10">
    <source>
        <dbReference type="SAM" id="MobiDB-lite"/>
    </source>
</evidence>
<feature type="compositionally biased region" description="Basic residues" evidence="10">
    <location>
        <begin position="360"/>
        <end position="381"/>
    </location>
</feature>
<protein>
    <recommendedName>
        <fullName evidence="7">DNA-directed RNA polymerase I subunit RPA43</fullName>
    </recommendedName>
    <alternativeName>
        <fullName evidence="9">DNA-directed RNA polymerase I subunit F</fullName>
    </alternativeName>
    <alternativeName>
        <fullName evidence="8">Twist neighbor protein</fullName>
    </alternativeName>
</protein>
<name>A0A6A3J1W4_9STRA</name>
<comment type="similarity">
    <text evidence="2">Belongs to the eukaryotic RPA43 RNA polymerase subunit family.</text>
</comment>
<evidence type="ECO:0000256" key="3">
    <source>
        <dbReference type="ARBA" id="ARBA00022478"/>
    </source>
</evidence>
<dbReference type="PANTHER" id="PTHR12709">
    <property type="entry name" value="DNA-DIRECTED RNA POLYMERASE II, III"/>
    <property type="match status" value="1"/>
</dbReference>
<keyword evidence="6" id="KW-0539">Nucleus</keyword>
<dbReference type="Gene3D" id="2.40.50.1060">
    <property type="match status" value="1"/>
</dbReference>
<feature type="compositionally biased region" description="Basic residues" evidence="10">
    <location>
        <begin position="298"/>
        <end position="307"/>
    </location>
</feature>
<accession>A0A6A3J1W4</accession>
<comment type="caution">
    <text evidence="12">The sequence shown here is derived from an EMBL/GenBank/DDBJ whole genome shotgun (WGS) entry which is preliminary data.</text>
</comment>
<dbReference type="InterPro" id="IPR041178">
    <property type="entry name" value="RPA43_OB"/>
</dbReference>
<dbReference type="GO" id="GO:0006352">
    <property type="term" value="P:DNA-templated transcription initiation"/>
    <property type="evidence" value="ECO:0007669"/>
    <property type="project" value="InterPro"/>
</dbReference>
<dbReference type="GO" id="GO:0005736">
    <property type="term" value="C:RNA polymerase I complex"/>
    <property type="evidence" value="ECO:0007669"/>
    <property type="project" value="TreeGrafter"/>
</dbReference>
<evidence type="ECO:0000256" key="8">
    <source>
        <dbReference type="ARBA" id="ARBA00080323"/>
    </source>
</evidence>
<evidence type="ECO:0000313" key="14">
    <source>
        <dbReference type="Proteomes" id="UP000460718"/>
    </source>
</evidence>
<evidence type="ECO:0000256" key="9">
    <source>
        <dbReference type="ARBA" id="ARBA00083123"/>
    </source>
</evidence>
<dbReference type="Pfam" id="PF17875">
    <property type="entry name" value="RPA43_OB"/>
    <property type="match status" value="1"/>
</dbReference>
<feature type="compositionally biased region" description="Basic residues" evidence="10">
    <location>
        <begin position="272"/>
        <end position="281"/>
    </location>
</feature>
<feature type="compositionally biased region" description="Acidic residues" evidence="10">
    <location>
        <begin position="341"/>
        <end position="355"/>
    </location>
</feature>
<dbReference type="InterPro" id="IPR045113">
    <property type="entry name" value="Rpb7-like"/>
</dbReference>
<dbReference type="InterPro" id="IPR036898">
    <property type="entry name" value="RNA_pol_Rpb7-like_N_sf"/>
</dbReference>
<evidence type="ECO:0000313" key="12">
    <source>
        <dbReference type="EMBL" id="KAE8989319.1"/>
    </source>
</evidence>
<feature type="region of interest" description="Disordered" evidence="10">
    <location>
        <begin position="191"/>
        <end position="381"/>
    </location>
</feature>
<dbReference type="FunFam" id="3.30.1490.120:FF:000003">
    <property type="entry name" value="DNA-directed RNA polymerase I subunit RPA43"/>
    <property type="match status" value="1"/>
</dbReference>
<evidence type="ECO:0000256" key="7">
    <source>
        <dbReference type="ARBA" id="ARBA00073455"/>
    </source>
</evidence>
<dbReference type="PANTHER" id="PTHR12709:SF5">
    <property type="entry name" value="DNA-DIRECTED RNA POLYMERASE I SUBUNIT RPA43"/>
    <property type="match status" value="1"/>
</dbReference>
<keyword evidence="3" id="KW-0240">DNA-directed RNA polymerase</keyword>
<dbReference type="Proteomes" id="UP000488956">
    <property type="component" value="Unassembled WGS sequence"/>
</dbReference>
<keyword evidence="4" id="KW-0597">Phosphoprotein</keyword>
<feature type="compositionally biased region" description="Acidic residues" evidence="10">
    <location>
        <begin position="191"/>
        <end position="204"/>
    </location>
</feature>